<proteinExistence type="predicted"/>
<organism evidence="1 2">
    <name type="scientific">Trichocoleus desertorum GB2-A4</name>
    <dbReference type="NCBI Taxonomy" id="2933944"/>
    <lineage>
        <taxon>Bacteria</taxon>
        <taxon>Bacillati</taxon>
        <taxon>Cyanobacteriota</taxon>
        <taxon>Cyanophyceae</taxon>
        <taxon>Leptolyngbyales</taxon>
        <taxon>Trichocoleusaceae</taxon>
        <taxon>Trichocoleus</taxon>
    </lineage>
</organism>
<evidence type="ECO:0000313" key="2">
    <source>
        <dbReference type="Proteomes" id="UP001464891"/>
    </source>
</evidence>
<dbReference type="Proteomes" id="UP001464891">
    <property type="component" value="Unassembled WGS sequence"/>
</dbReference>
<dbReference type="EMBL" id="JAMPKM010000015">
    <property type="protein sequence ID" value="MEP0819520.1"/>
    <property type="molecule type" value="Genomic_DNA"/>
</dbReference>
<evidence type="ECO:0008006" key="3">
    <source>
        <dbReference type="Google" id="ProtNLM"/>
    </source>
</evidence>
<gene>
    <name evidence="1" type="ORF">NC998_20695</name>
</gene>
<sequence length="178" mass="20205">MRIVRCITLWQPWASLVGLKKNETRHWSTQWRGWLAIHAAQRPVVGAEVEVIYEAVRCQNTDPKLIQQLDQVLGDYLAKGEGLPLGQIVTLTKLVDCLEMWDSTVYGPLMPPDRRGIDIASVDPLEKAVGNWQEGRFAWKFDDFISLPTPIPAQGRQRLWPPTMDVTEQLNTVMGSRA</sequence>
<dbReference type="Gene3D" id="2.30.130.30">
    <property type="entry name" value="Hypothetical protein"/>
    <property type="match status" value="1"/>
</dbReference>
<reference evidence="1 2" key="1">
    <citation type="submission" date="2022-04" db="EMBL/GenBank/DDBJ databases">
        <title>Positive selection, recombination, and allopatry shape intraspecific diversity of widespread and dominant cyanobacteria.</title>
        <authorList>
            <person name="Wei J."/>
            <person name="Shu W."/>
            <person name="Hu C."/>
        </authorList>
    </citation>
    <scope>NUCLEOTIDE SEQUENCE [LARGE SCALE GENOMIC DNA]</scope>
    <source>
        <strain evidence="1 2">GB2-A4</strain>
    </source>
</reference>
<name>A0ABV0JCK9_9CYAN</name>
<keyword evidence="2" id="KW-1185">Reference proteome</keyword>
<accession>A0ABV0JCK9</accession>
<comment type="caution">
    <text evidence="1">The sequence shown here is derived from an EMBL/GenBank/DDBJ whole genome shotgun (WGS) entry which is preliminary data.</text>
</comment>
<evidence type="ECO:0000313" key="1">
    <source>
        <dbReference type="EMBL" id="MEP0819520.1"/>
    </source>
</evidence>
<dbReference type="InterPro" id="IPR015947">
    <property type="entry name" value="PUA-like_sf"/>
</dbReference>
<dbReference type="SUPFAM" id="SSF88697">
    <property type="entry name" value="PUA domain-like"/>
    <property type="match status" value="1"/>
</dbReference>
<protein>
    <recommendedName>
        <fullName evidence="3">ASCH domain-containing protein</fullName>
    </recommendedName>
</protein>
<dbReference type="RefSeq" id="WP_190440415.1">
    <property type="nucleotide sequence ID" value="NZ_JAMPKM010000015.1"/>
</dbReference>